<evidence type="ECO:0000313" key="3">
    <source>
        <dbReference type="Proteomes" id="UP001431783"/>
    </source>
</evidence>
<dbReference type="Proteomes" id="UP001431783">
    <property type="component" value="Unassembled WGS sequence"/>
</dbReference>
<reference evidence="2 3" key="1">
    <citation type="submission" date="2023-03" db="EMBL/GenBank/DDBJ databases">
        <title>Genome insight into feeding habits of ladybird beetles.</title>
        <authorList>
            <person name="Li H.-S."/>
            <person name="Huang Y.-H."/>
            <person name="Pang H."/>
        </authorList>
    </citation>
    <scope>NUCLEOTIDE SEQUENCE [LARGE SCALE GENOMIC DNA]</scope>
    <source>
        <strain evidence="2">SYSU_2023b</strain>
        <tissue evidence="2">Whole body</tissue>
    </source>
</reference>
<dbReference type="EMBL" id="JARQZJ010000003">
    <property type="protein sequence ID" value="KAK9870726.1"/>
    <property type="molecule type" value="Genomic_DNA"/>
</dbReference>
<accession>A0AAW1TRI7</accession>
<keyword evidence="3" id="KW-1185">Reference proteome</keyword>
<proteinExistence type="predicted"/>
<name>A0AAW1TRI7_9CUCU</name>
<dbReference type="AlphaFoldDB" id="A0AAW1TRI7"/>
<feature type="region of interest" description="Disordered" evidence="1">
    <location>
        <begin position="112"/>
        <end position="148"/>
    </location>
</feature>
<gene>
    <name evidence="2" type="ORF">WA026_008295</name>
</gene>
<protein>
    <submittedName>
        <fullName evidence="2">Uncharacterized protein</fullName>
    </submittedName>
</protein>
<feature type="compositionally biased region" description="Polar residues" evidence="1">
    <location>
        <begin position="119"/>
        <end position="133"/>
    </location>
</feature>
<organism evidence="2 3">
    <name type="scientific">Henosepilachna vigintioctopunctata</name>
    <dbReference type="NCBI Taxonomy" id="420089"/>
    <lineage>
        <taxon>Eukaryota</taxon>
        <taxon>Metazoa</taxon>
        <taxon>Ecdysozoa</taxon>
        <taxon>Arthropoda</taxon>
        <taxon>Hexapoda</taxon>
        <taxon>Insecta</taxon>
        <taxon>Pterygota</taxon>
        <taxon>Neoptera</taxon>
        <taxon>Endopterygota</taxon>
        <taxon>Coleoptera</taxon>
        <taxon>Polyphaga</taxon>
        <taxon>Cucujiformia</taxon>
        <taxon>Coccinelloidea</taxon>
        <taxon>Coccinellidae</taxon>
        <taxon>Epilachninae</taxon>
        <taxon>Epilachnini</taxon>
        <taxon>Henosepilachna</taxon>
    </lineage>
</organism>
<evidence type="ECO:0000256" key="1">
    <source>
        <dbReference type="SAM" id="MobiDB-lite"/>
    </source>
</evidence>
<comment type="caution">
    <text evidence="2">The sequence shown here is derived from an EMBL/GenBank/DDBJ whole genome shotgun (WGS) entry which is preliminary data.</text>
</comment>
<evidence type="ECO:0000313" key="2">
    <source>
        <dbReference type="EMBL" id="KAK9870726.1"/>
    </source>
</evidence>
<sequence>MCYILASRLQQKILNVKKTTDAVVATGGDIDSLESFVEANQRRYSAFTLFAIHDKAIQELTYDLQNETAEILRSPLESAPSAAKPIMKSLSCTCEDQCKNFNSGVLENNTKINVDDNYTDSGSENMDNSQDSTMEADDDAALAGPSSINQPNYTIGDDVLVKFLVRNTEYCYAAVINKIDT</sequence>